<dbReference type="AlphaFoldDB" id="A0A8J3ZP46"/>
<evidence type="ECO:0000256" key="1">
    <source>
        <dbReference type="SAM" id="MobiDB-lite"/>
    </source>
</evidence>
<comment type="caution">
    <text evidence="3">The sequence shown here is derived from an EMBL/GenBank/DDBJ whole genome shotgun (WGS) entry which is preliminary data.</text>
</comment>
<feature type="region of interest" description="Disordered" evidence="1">
    <location>
        <begin position="245"/>
        <end position="267"/>
    </location>
</feature>
<feature type="region of interest" description="Disordered" evidence="1">
    <location>
        <begin position="168"/>
        <end position="210"/>
    </location>
</feature>
<dbReference type="Proteomes" id="UP000635606">
    <property type="component" value="Unassembled WGS sequence"/>
</dbReference>
<proteinExistence type="predicted"/>
<keyword evidence="2" id="KW-0812">Transmembrane</keyword>
<feature type="transmembrane region" description="Helical" evidence="2">
    <location>
        <begin position="114"/>
        <end position="136"/>
    </location>
</feature>
<protein>
    <submittedName>
        <fullName evidence="3">Uncharacterized protein</fullName>
    </submittedName>
</protein>
<keyword evidence="4" id="KW-1185">Reference proteome</keyword>
<evidence type="ECO:0000313" key="3">
    <source>
        <dbReference type="EMBL" id="GIJ65640.1"/>
    </source>
</evidence>
<feature type="transmembrane region" description="Helical" evidence="2">
    <location>
        <begin position="12"/>
        <end position="31"/>
    </location>
</feature>
<feature type="transmembrane region" description="Helical" evidence="2">
    <location>
        <begin position="81"/>
        <end position="102"/>
    </location>
</feature>
<sequence>MAAATVRMTGRGWAYIGATLGGAVSVAANVAHSYVPPADARPGWSPETGAVISAVFWPVALFAAVEILARVPWPAGGRWLAARFLGLLPVALVAAFVSYRHLSGLLAHYGEDRLTVAVGPLAVDGLMVMATAALIATATRRGAAAALDTQAATVIESAAPVEVPSVDLPAAEDAPPTPATNAAPAGRSTTRTARPRTSRRPPSAVKVEKAAARMPGATVAAIAAKAGVSETTVRRYLPDNFSAPVAATLPPANGTSPAVTPVLADAA</sequence>
<evidence type="ECO:0000256" key="2">
    <source>
        <dbReference type="SAM" id="Phobius"/>
    </source>
</evidence>
<feature type="transmembrane region" description="Helical" evidence="2">
    <location>
        <begin position="51"/>
        <end position="69"/>
    </location>
</feature>
<organism evidence="3 4">
    <name type="scientific">Virgisporangium ochraceum</name>
    <dbReference type="NCBI Taxonomy" id="65505"/>
    <lineage>
        <taxon>Bacteria</taxon>
        <taxon>Bacillati</taxon>
        <taxon>Actinomycetota</taxon>
        <taxon>Actinomycetes</taxon>
        <taxon>Micromonosporales</taxon>
        <taxon>Micromonosporaceae</taxon>
        <taxon>Virgisporangium</taxon>
    </lineage>
</organism>
<keyword evidence="2" id="KW-1133">Transmembrane helix</keyword>
<evidence type="ECO:0000313" key="4">
    <source>
        <dbReference type="Proteomes" id="UP000635606"/>
    </source>
</evidence>
<dbReference type="EMBL" id="BOPH01000007">
    <property type="protein sequence ID" value="GIJ65640.1"/>
    <property type="molecule type" value="Genomic_DNA"/>
</dbReference>
<name>A0A8J3ZP46_9ACTN</name>
<gene>
    <name evidence="3" type="ORF">Voc01_005570</name>
</gene>
<feature type="compositionally biased region" description="Low complexity" evidence="1">
    <location>
        <begin position="169"/>
        <end position="192"/>
    </location>
</feature>
<reference evidence="3" key="1">
    <citation type="submission" date="2021-01" db="EMBL/GenBank/DDBJ databases">
        <title>Whole genome shotgun sequence of Virgisporangium ochraceum NBRC 16418.</title>
        <authorList>
            <person name="Komaki H."/>
            <person name="Tamura T."/>
        </authorList>
    </citation>
    <scope>NUCLEOTIDE SEQUENCE</scope>
    <source>
        <strain evidence="3">NBRC 16418</strain>
    </source>
</reference>
<accession>A0A8J3ZP46</accession>
<keyword evidence="2" id="KW-0472">Membrane</keyword>